<dbReference type="GO" id="GO:0005634">
    <property type="term" value="C:nucleus"/>
    <property type="evidence" value="ECO:0007669"/>
    <property type="project" value="UniProtKB-SubCell"/>
</dbReference>
<dbReference type="GeneTree" id="ENSGT00910000144252"/>
<dbReference type="STRING" id="62062.ENSHHUP00000006883"/>
<dbReference type="PANTHER" id="PTHR45685">
    <property type="entry name" value="HELICASE SRCAP-RELATED"/>
    <property type="match status" value="1"/>
</dbReference>
<reference evidence="4" key="2">
    <citation type="submission" date="2025-08" db="UniProtKB">
        <authorList>
            <consortium name="Ensembl"/>
        </authorList>
    </citation>
    <scope>IDENTIFICATION</scope>
</reference>
<proteinExistence type="predicted"/>
<dbReference type="Gene3D" id="3.40.50.300">
    <property type="entry name" value="P-loop containing nucleotide triphosphate hydrolases"/>
    <property type="match status" value="1"/>
</dbReference>
<keyword evidence="3" id="KW-0067">ATP-binding</keyword>
<name>A0A4W5JPB2_9TELE</name>
<keyword evidence="5" id="KW-1185">Reference proteome</keyword>
<protein>
    <recommendedName>
        <fullName evidence="6">Helicase C-terminal domain-containing protein</fullName>
    </recommendedName>
</protein>
<dbReference type="InterPro" id="IPR050520">
    <property type="entry name" value="INO80/SWR1_helicase"/>
</dbReference>
<accession>A0A4W5JPB2</accession>
<comment type="subcellular location">
    <subcellularLocation>
        <location evidence="1">Nucleus</location>
    </subcellularLocation>
</comment>
<evidence type="ECO:0000313" key="4">
    <source>
        <dbReference type="Ensembl" id="ENSHHUP00000006883.1"/>
    </source>
</evidence>
<dbReference type="Proteomes" id="UP000314982">
    <property type="component" value="Unassembled WGS sequence"/>
</dbReference>
<dbReference type="Ensembl" id="ENSHHUT00000007091.1">
    <property type="protein sequence ID" value="ENSHHUP00000006883.1"/>
    <property type="gene ID" value="ENSHHUG00000004247.1"/>
</dbReference>
<reference evidence="5" key="1">
    <citation type="submission" date="2018-06" db="EMBL/GenBank/DDBJ databases">
        <title>Genome assembly of Danube salmon.</title>
        <authorList>
            <person name="Macqueen D.J."/>
            <person name="Gundappa M.K."/>
        </authorList>
    </citation>
    <scope>NUCLEOTIDE SEQUENCE [LARGE SCALE GENOMIC DNA]</scope>
</reference>
<dbReference type="GO" id="GO:0003677">
    <property type="term" value="F:DNA binding"/>
    <property type="evidence" value="ECO:0007669"/>
    <property type="project" value="UniProtKB-KW"/>
</dbReference>
<dbReference type="AlphaFoldDB" id="A0A4W5JPB2"/>
<reference evidence="4" key="3">
    <citation type="submission" date="2025-09" db="UniProtKB">
        <authorList>
            <consortium name="Ensembl"/>
        </authorList>
    </citation>
    <scope>IDENTIFICATION</scope>
</reference>
<organism evidence="4 5">
    <name type="scientific">Hucho hucho</name>
    <name type="common">huchen</name>
    <dbReference type="NCBI Taxonomy" id="62062"/>
    <lineage>
        <taxon>Eukaryota</taxon>
        <taxon>Metazoa</taxon>
        <taxon>Chordata</taxon>
        <taxon>Craniata</taxon>
        <taxon>Vertebrata</taxon>
        <taxon>Euteleostomi</taxon>
        <taxon>Actinopterygii</taxon>
        <taxon>Neopterygii</taxon>
        <taxon>Teleostei</taxon>
        <taxon>Protacanthopterygii</taxon>
        <taxon>Salmoniformes</taxon>
        <taxon>Salmonidae</taxon>
        <taxon>Salmoninae</taxon>
        <taxon>Hucho</taxon>
    </lineage>
</organism>
<dbReference type="GO" id="GO:0005524">
    <property type="term" value="F:ATP binding"/>
    <property type="evidence" value="ECO:0007669"/>
    <property type="project" value="UniProtKB-KW"/>
</dbReference>
<evidence type="ECO:0000256" key="1">
    <source>
        <dbReference type="ARBA" id="ARBA00004123"/>
    </source>
</evidence>
<keyword evidence="2" id="KW-0547">Nucleotide-binding</keyword>
<evidence type="ECO:0000256" key="3">
    <source>
        <dbReference type="ARBA" id="ARBA00022840"/>
    </source>
</evidence>
<evidence type="ECO:0000313" key="5">
    <source>
        <dbReference type="Proteomes" id="UP000314982"/>
    </source>
</evidence>
<evidence type="ECO:0008006" key="6">
    <source>
        <dbReference type="Google" id="ProtNLM"/>
    </source>
</evidence>
<sequence length="132" mass="14988">MGLLKAKGITVCFGQSVIALTLDPTHRDADPALIKEDMDVMTDFELHRLCLQYPSVQDYQLNTDMLLDSGKLSLLTQLLTSLKNKGDRVVLFGQFTMMLDILEMFLKPVKHRYIRLDGSTPMSDRTLKVIKL</sequence>
<evidence type="ECO:0000256" key="2">
    <source>
        <dbReference type="ARBA" id="ARBA00022741"/>
    </source>
</evidence>
<dbReference type="GO" id="GO:0006338">
    <property type="term" value="P:chromatin remodeling"/>
    <property type="evidence" value="ECO:0007669"/>
    <property type="project" value="TreeGrafter"/>
</dbReference>
<dbReference type="GO" id="GO:0016887">
    <property type="term" value="F:ATP hydrolysis activity"/>
    <property type="evidence" value="ECO:0007669"/>
    <property type="project" value="TreeGrafter"/>
</dbReference>
<dbReference type="GO" id="GO:0042393">
    <property type="term" value="F:histone binding"/>
    <property type="evidence" value="ECO:0007669"/>
    <property type="project" value="TreeGrafter"/>
</dbReference>
<dbReference type="SUPFAM" id="SSF52540">
    <property type="entry name" value="P-loop containing nucleoside triphosphate hydrolases"/>
    <property type="match status" value="1"/>
</dbReference>
<dbReference type="InterPro" id="IPR027417">
    <property type="entry name" value="P-loop_NTPase"/>
</dbReference>